<dbReference type="NCBIfam" id="NF005592">
    <property type="entry name" value="PRK07322.1"/>
    <property type="match status" value="1"/>
</dbReference>
<keyword evidence="2" id="KW-0808">Transferase</keyword>
<sequence>MAGSYKMTIAGLERELPLCPLNDKIDIAAFVMFSDVELTVAAAEQLLDKSPYFDVILTAESKGIPLAYEMSRQSGKPYVVARKSVKLYMTDPIAVTVKSITTAAEQTLYLSQEKVAMLKGKKVLLVDDVISTGESLTALEKLTAAAGGEISGRSAVLAEGDAADRKDIAFLEKLPLFFK</sequence>
<dbReference type="InterPro" id="IPR029057">
    <property type="entry name" value="PRTase-like"/>
</dbReference>
<comment type="caution">
    <text evidence="2">The sequence shown here is derived from an EMBL/GenBank/DDBJ whole genome shotgun (WGS) entry which is preliminary data.</text>
</comment>
<dbReference type="Proteomes" id="UP000245720">
    <property type="component" value="Unassembled WGS sequence"/>
</dbReference>
<dbReference type="GO" id="GO:0016757">
    <property type="term" value="F:glycosyltransferase activity"/>
    <property type="evidence" value="ECO:0007669"/>
    <property type="project" value="UniProtKB-KW"/>
</dbReference>
<dbReference type="Gene3D" id="3.40.50.2020">
    <property type="match status" value="1"/>
</dbReference>
<dbReference type="SUPFAM" id="SSF53271">
    <property type="entry name" value="PRTase-like"/>
    <property type="match status" value="1"/>
</dbReference>
<dbReference type="RefSeq" id="WP_109727532.1">
    <property type="nucleotide sequence ID" value="NZ_CACYST010000005.1"/>
</dbReference>
<accession>A0A315XVB7</accession>
<evidence type="ECO:0000313" key="2">
    <source>
        <dbReference type="EMBL" id="PWJ10782.1"/>
    </source>
</evidence>
<feature type="domain" description="Phosphoribosyltransferase" evidence="1">
    <location>
        <begin position="44"/>
        <end position="162"/>
    </location>
</feature>
<dbReference type="InterPro" id="IPR000836">
    <property type="entry name" value="PRTase_dom"/>
</dbReference>
<keyword evidence="2" id="KW-0328">Glycosyltransferase</keyword>
<protein>
    <submittedName>
        <fullName evidence="2">Adenine phosphoribosyltransferase</fullName>
    </submittedName>
</protein>
<organism evidence="2 3">
    <name type="scientific">Ruminococcus flavefaciens</name>
    <dbReference type="NCBI Taxonomy" id="1265"/>
    <lineage>
        <taxon>Bacteria</taxon>
        <taxon>Bacillati</taxon>
        <taxon>Bacillota</taxon>
        <taxon>Clostridia</taxon>
        <taxon>Eubacteriales</taxon>
        <taxon>Oscillospiraceae</taxon>
        <taxon>Ruminococcus</taxon>
    </lineage>
</organism>
<name>A0A315XVB7_RUMFL</name>
<evidence type="ECO:0000259" key="1">
    <source>
        <dbReference type="Pfam" id="PF00156"/>
    </source>
</evidence>
<gene>
    <name evidence="2" type="ORF">IE37_02817</name>
</gene>
<dbReference type="EMBL" id="QGDI01000012">
    <property type="protein sequence ID" value="PWJ10782.1"/>
    <property type="molecule type" value="Genomic_DNA"/>
</dbReference>
<dbReference type="STRING" id="1265.SAMN02910280_0671"/>
<dbReference type="PANTHER" id="PTHR43218">
    <property type="entry name" value="PHOSPHORIBOSYLTRANSFERASE-RELATED"/>
    <property type="match status" value="1"/>
</dbReference>
<evidence type="ECO:0000313" key="3">
    <source>
        <dbReference type="Proteomes" id="UP000245720"/>
    </source>
</evidence>
<proteinExistence type="predicted"/>
<dbReference type="PANTHER" id="PTHR43218:SF1">
    <property type="entry name" value="PHOSPHORIBOSYLTRANSFERASE"/>
    <property type="match status" value="1"/>
</dbReference>
<dbReference type="Pfam" id="PF00156">
    <property type="entry name" value="Pribosyltran"/>
    <property type="match status" value="1"/>
</dbReference>
<dbReference type="AlphaFoldDB" id="A0A315XVB7"/>
<dbReference type="CDD" id="cd06223">
    <property type="entry name" value="PRTases_typeI"/>
    <property type="match status" value="1"/>
</dbReference>
<reference evidence="2 3" key="1">
    <citation type="submission" date="2018-05" db="EMBL/GenBank/DDBJ databases">
        <title>The Hungate 1000. A catalogue of reference genomes from the rumen microbiome.</title>
        <authorList>
            <person name="Kelly W."/>
        </authorList>
    </citation>
    <scope>NUCLEOTIDE SEQUENCE [LARGE SCALE GENOMIC DNA]</scope>
    <source>
        <strain evidence="2 3">SAb67</strain>
    </source>
</reference>
<dbReference type="OrthoDB" id="4213751at2"/>